<protein>
    <submittedName>
        <fullName evidence="2">Uncharacterized protein</fullName>
    </submittedName>
</protein>
<keyword evidence="3" id="KW-1185">Reference proteome</keyword>
<evidence type="ECO:0000313" key="3">
    <source>
        <dbReference type="Proteomes" id="UP001209654"/>
    </source>
</evidence>
<sequence length="76" mass="8461">MFIRAQEENEGTAPLSQDQEKKSYRLQLAGVWIGAASLALALAKAILDLLGIVPQSSRIQERKLHMDESSSQRIRP</sequence>
<evidence type="ECO:0000313" key="2">
    <source>
        <dbReference type="EMBL" id="GLB68410.1"/>
    </source>
</evidence>
<name>A0ABQ5MXA1_9MICC</name>
<dbReference type="Proteomes" id="UP001209654">
    <property type="component" value="Unassembled WGS sequence"/>
</dbReference>
<dbReference type="EMBL" id="BRVS01000017">
    <property type="protein sequence ID" value="GLB68410.1"/>
    <property type="molecule type" value="Genomic_DNA"/>
</dbReference>
<organism evidence="2 3">
    <name type="scientific">Arthrobacter mangrovi</name>
    <dbReference type="NCBI Taxonomy" id="2966350"/>
    <lineage>
        <taxon>Bacteria</taxon>
        <taxon>Bacillati</taxon>
        <taxon>Actinomycetota</taxon>
        <taxon>Actinomycetes</taxon>
        <taxon>Micrococcales</taxon>
        <taxon>Micrococcaceae</taxon>
        <taxon>Arthrobacter</taxon>
    </lineage>
</organism>
<proteinExistence type="predicted"/>
<keyword evidence="1" id="KW-1133">Transmembrane helix</keyword>
<keyword evidence="1" id="KW-0472">Membrane</keyword>
<gene>
    <name evidence="2" type="ORF">AHIS1636_28520</name>
</gene>
<keyword evidence="1" id="KW-0812">Transmembrane</keyword>
<feature type="transmembrane region" description="Helical" evidence="1">
    <location>
        <begin position="31"/>
        <end position="53"/>
    </location>
</feature>
<dbReference type="RefSeq" id="WP_264796508.1">
    <property type="nucleotide sequence ID" value="NZ_BRVS01000017.1"/>
</dbReference>
<evidence type="ECO:0000256" key="1">
    <source>
        <dbReference type="SAM" id="Phobius"/>
    </source>
</evidence>
<comment type="caution">
    <text evidence="2">The sequence shown here is derived from an EMBL/GenBank/DDBJ whole genome shotgun (WGS) entry which is preliminary data.</text>
</comment>
<accession>A0ABQ5MXA1</accession>
<reference evidence="2 3" key="1">
    <citation type="journal article" date="2023" name="Int. J. Syst. Evol. Microbiol.">
        <title>Arthrobacter mangrovi sp. nov., an actinobacterium isolated from the rhizosphere of a mangrove.</title>
        <authorList>
            <person name="Hamada M."/>
            <person name="Saitou S."/>
            <person name="Enomoto N."/>
            <person name="Nanri K."/>
            <person name="Hidaka K."/>
            <person name="Miura T."/>
            <person name="Tamura T."/>
        </authorList>
    </citation>
    <scope>NUCLEOTIDE SEQUENCE [LARGE SCALE GENOMIC DNA]</scope>
    <source>
        <strain evidence="2 3">NBRC 112813</strain>
    </source>
</reference>